<proteinExistence type="predicted"/>
<dbReference type="Proteomes" id="UP001165092">
    <property type="component" value="Unassembled WGS sequence"/>
</dbReference>
<name>A0A9W6UKC2_9ACTN</name>
<sequence>MSDTPTHLVIDLVSPALFVGHSATGTHAHTDVVTDAHGLPHLPRQRVLALLRMGAVSAALADGSLLAPAHRLFGTARSNKEDRALRLRDAVLDDSVRAAVALALENRAEAARLPLLAAVTDGFTCLESGIEVDQHGAPVPGRLRTVRALLPGMCLATPLSWTREPTEDEVRCLARAALAFTQAGLRTSRGRGRVDARLAKGRDDSERNTRTLAWAGLAREETP</sequence>
<comment type="caution">
    <text evidence="1">The sequence shown here is derived from an EMBL/GenBank/DDBJ whole genome shotgun (WGS) entry which is preliminary data.</text>
</comment>
<reference evidence="1" key="1">
    <citation type="submission" date="2023-02" db="EMBL/GenBank/DDBJ databases">
        <title>Nocardiopsis ansamitocini NBRC 112285.</title>
        <authorList>
            <person name="Ichikawa N."/>
            <person name="Sato H."/>
            <person name="Tonouchi N."/>
        </authorList>
    </citation>
    <scope>NUCLEOTIDE SEQUENCE</scope>
    <source>
        <strain evidence="1">NBRC 112285</strain>
    </source>
</reference>
<dbReference type="RefSeq" id="WP_285760952.1">
    <property type="nucleotide sequence ID" value="NZ_BSQG01000007.1"/>
</dbReference>
<accession>A0A9W6UKC2</accession>
<organism evidence="1 2">
    <name type="scientific">Nocardiopsis ansamitocini</name>
    <dbReference type="NCBI Taxonomy" id="1670832"/>
    <lineage>
        <taxon>Bacteria</taxon>
        <taxon>Bacillati</taxon>
        <taxon>Actinomycetota</taxon>
        <taxon>Actinomycetes</taxon>
        <taxon>Streptosporangiales</taxon>
        <taxon>Nocardiopsidaceae</taxon>
        <taxon>Nocardiopsis</taxon>
    </lineage>
</organism>
<protein>
    <submittedName>
        <fullName evidence="1">Uncharacterized protein</fullName>
    </submittedName>
</protein>
<evidence type="ECO:0000313" key="1">
    <source>
        <dbReference type="EMBL" id="GLU49428.1"/>
    </source>
</evidence>
<evidence type="ECO:0000313" key="2">
    <source>
        <dbReference type="Proteomes" id="UP001165092"/>
    </source>
</evidence>
<gene>
    <name evidence="1" type="ORF">Nans01_37790</name>
</gene>
<dbReference type="AlphaFoldDB" id="A0A9W6UKC2"/>
<dbReference type="EMBL" id="BSQG01000007">
    <property type="protein sequence ID" value="GLU49428.1"/>
    <property type="molecule type" value="Genomic_DNA"/>
</dbReference>
<keyword evidence="2" id="KW-1185">Reference proteome</keyword>